<comment type="similarity">
    <text evidence="1">Belongs to the sel-1 family.</text>
</comment>
<dbReference type="EMBL" id="BLAL01000338">
    <property type="protein sequence ID" value="GET04122.1"/>
    <property type="molecule type" value="Genomic_DNA"/>
</dbReference>
<dbReference type="InterPro" id="IPR006597">
    <property type="entry name" value="Sel1-like"/>
</dbReference>
<evidence type="ECO:0000256" key="2">
    <source>
        <dbReference type="SAM" id="MobiDB-lite"/>
    </source>
</evidence>
<comment type="caution">
    <text evidence="3">The sequence shown here is derived from an EMBL/GenBank/DDBJ whole genome shotgun (WGS) entry which is preliminary data.</text>
</comment>
<dbReference type="PANTHER" id="PTHR11102">
    <property type="entry name" value="SEL-1-LIKE PROTEIN"/>
    <property type="match status" value="1"/>
</dbReference>
<dbReference type="InterPro" id="IPR011990">
    <property type="entry name" value="TPR-like_helical_dom_sf"/>
</dbReference>
<sequence length="403" mass="48090">MLLTKILKDLLKGLYLIFINTDHIVYWDNYNYDVEDKLFDYINNFLFEHEVDPKKLLDVLTNDSKYFIRYASLIGFFYHKGIGCKVDKMKSYEIFSNLIKNYQKEGTIDDETITFCDDDDDDDNNDDDRYSDDDDDDDNDDDDGDNDCFDRDYDDYDDIKKLNKIISKYFYSLFLYKDVMIYRKDNYKLHIKNAEKGDAASQHFIGNYYYVNRDYNKAIEWYSKSSSGGNIKATYMLGNCYYDNDKKKAFELYLKSAKGGYNIASFMVGNCYHYGNGIIKDEYKAFKWYLKSAKKGYNYCQFIVSNYYNDGICVKKNEEKGFYWNRKAAINGYIYAQHKLANYYFDDTFNKNERKALKWYLELSKKNSFDAISLVSKCYRDGIGTQRNFNEAIKWFEKTLYFY</sequence>
<keyword evidence="5" id="KW-1185">Reference proteome</keyword>
<dbReference type="SUPFAM" id="SSF81901">
    <property type="entry name" value="HCP-like"/>
    <property type="match status" value="2"/>
</dbReference>
<evidence type="ECO:0000256" key="1">
    <source>
        <dbReference type="ARBA" id="ARBA00038101"/>
    </source>
</evidence>
<evidence type="ECO:0000313" key="5">
    <source>
        <dbReference type="Proteomes" id="UP000247702"/>
    </source>
</evidence>
<dbReference type="Proteomes" id="UP000247702">
    <property type="component" value="Unassembled WGS sequence"/>
</dbReference>
<dbReference type="Pfam" id="PF08238">
    <property type="entry name" value="Sel1"/>
    <property type="match status" value="7"/>
</dbReference>
<name>A0A2Z6QWX3_9GLOM</name>
<proteinExistence type="inferred from homology"/>
<dbReference type="PANTHER" id="PTHR11102:SF160">
    <property type="entry name" value="ERAD-ASSOCIATED E3 UBIQUITIN-PROTEIN LIGASE COMPONENT HRD3"/>
    <property type="match status" value="1"/>
</dbReference>
<feature type="region of interest" description="Disordered" evidence="2">
    <location>
        <begin position="116"/>
        <end position="146"/>
    </location>
</feature>
<dbReference type="STRING" id="94130.A0A2Z6QWX3"/>
<dbReference type="OrthoDB" id="2379052at2759"/>
<dbReference type="Gene3D" id="1.25.40.10">
    <property type="entry name" value="Tetratricopeptide repeat domain"/>
    <property type="match status" value="1"/>
</dbReference>
<dbReference type="SMART" id="SM00671">
    <property type="entry name" value="SEL1"/>
    <property type="match status" value="7"/>
</dbReference>
<reference evidence="3 5" key="1">
    <citation type="submission" date="2017-11" db="EMBL/GenBank/DDBJ databases">
        <title>The genome of Rhizophagus clarus HR1 reveals common genetic basis of auxotrophy among arbuscular mycorrhizal fungi.</title>
        <authorList>
            <person name="Kobayashi Y."/>
        </authorList>
    </citation>
    <scope>NUCLEOTIDE SEQUENCE [LARGE SCALE GENOMIC DNA]</scope>
    <source>
        <strain evidence="3 5">HR1</strain>
    </source>
</reference>
<dbReference type="AlphaFoldDB" id="A0A2Z6QWX3"/>
<dbReference type="EMBL" id="BEXD01000660">
    <property type="protein sequence ID" value="GBB89241.1"/>
    <property type="molecule type" value="Genomic_DNA"/>
</dbReference>
<reference evidence="4" key="2">
    <citation type="submission" date="2019-10" db="EMBL/GenBank/DDBJ databases">
        <title>Conservation and host-specific expression of non-tandemly repeated heterogenous ribosome RNA gene in arbuscular mycorrhizal fungi.</title>
        <authorList>
            <person name="Maeda T."/>
            <person name="Kobayashi Y."/>
            <person name="Nakagawa T."/>
            <person name="Ezawa T."/>
            <person name="Yamaguchi K."/>
            <person name="Bino T."/>
            <person name="Nishimoto Y."/>
            <person name="Shigenobu S."/>
            <person name="Kawaguchi M."/>
        </authorList>
    </citation>
    <scope>NUCLEOTIDE SEQUENCE</scope>
    <source>
        <strain evidence="4">HR1</strain>
    </source>
</reference>
<protein>
    <submittedName>
        <fullName evidence="4">Sel1-like repeat protein</fullName>
    </submittedName>
</protein>
<organism evidence="3 5">
    <name type="scientific">Rhizophagus clarus</name>
    <dbReference type="NCBI Taxonomy" id="94130"/>
    <lineage>
        <taxon>Eukaryota</taxon>
        <taxon>Fungi</taxon>
        <taxon>Fungi incertae sedis</taxon>
        <taxon>Mucoromycota</taxon>
        <taxon>Glomeromycotina</taxon>
        <taxon>Glomeromycetes</taxon>
        <taxon>Glomerales</taxon>
        <taxon>Glomeraceae</taxon>
        <taxon>Rhizophagus</taxon>
    </lineage>
</organism>
<dbReference type="InterPro" id="IPR050767">
    <property type="entry name" value="Sel1_AlgK"/>
</dbReference>
<dbReference type="Proteomes" id="UP000615446">
    <property type="component" value="Unassembled WGS sequence"/>
</dbReference>
<evidence type="ECO:0000313" key="3">
    <source>
        <dbReference type="EMBL" id="GBB89241.1"/>
    </source>
</evidence>
<evidence type="ECO:0000313" key="4">
    <source>
        <dbReference type="EMBL" id="GET04122.1"/>
    </source>
</evidence>
<accession>A0A2Z6QWX3</accession>
<gene>
    <name evidence="4" type="ORF">RCL2_003042200</name>
    <name evidence="3" type="ORF">RclHR1_15920003</name>
</gene>